<dbReference type="AlphaFoldDB" id="A0A1Y5SK87"/>
<gene>
    <name evidence="2" type="ORF">PAM7066_01850</name>
</gene>
<dbReference type="Proteomes" id="UP000193870">
    <property type="component" value="Unassembled WGS sequence"/>
</dbReference>
<reference evidence="2 3" key="1">
    <citation type="submission" date="2017-03" db="EMBL/GenBank/DDBJ databases">
        <authorList>
            <person name="Afonso C.L."/>
            <person name="Miller P.J."/>
            <person name="Scott M.A."/>
            <person name="Spackman E."/>
            <person name="Goraichik I."/>
            <person name="Dimitrov K.M."/>
            <person name="Suarez D.L."/>
            <person name="Swayne D.E."/>
        </authorList>
    </citation>
    <scope>NUCLEOTIDE SEQUENCE [LARGE SCALE GENOMIC DNA]</scope>
    <source>
        <strain evidence="2 3">CECT 7066</strain>
    </source>
</reference>
<organism evidence="2 3">
    <name type="scientific">Palleronia marisminoris</name>
    <dbReference type="NCBI Taxonomy" id="315423"/>
    <lineage>
        <taxon>Bacteria</taxon>
        <taxon>Pseudomonadati</taxon>
        <taxon>Pseudomonadota</taxon>
        <taxon>Alphaproteobacteria</taxon>
        <taxon>Rhodobacterales</taxon>
        <taxon>Roseobacteraceae</taxon>
        <taxon>Palleronia</taxon>
    </lineage>
</organism>
<dbReference type="EMBL" id="FWFV01000004">
    <property type="protein sequence ID" value="SLN42737.1"/>
    <property type="molecule type" value="Genomic_DNA"/>
</dbReference>
<evidence type="ECO:0000313" key="3">
    <source>
        <dbReference type="Proteomes" id="UP000193870"/>
    </source>
</evidence>
<name>A0A1Y5SK87_9RHOB</name>
<sequence length="51" mass="5734">MDQNLNTLNDLDDVDTSPPYAPLAMPRQILERDRREGVIGALLRLLTARNA</sequence>
<feature type="region of interest" description="Disordered" evidence="1">
    <location>
        <begin position="1"/>
        <end position="22"/>
    </location>
</feature>
<accession>A0A1Y5SK87</accession>
<dbReference type="RefSeq" id="WP_175484610.1">
    <property type="nucleotide sequence ID" value="NZ_FOPF01000004.1"/>
</dbReference>
<proteinExistence type="predicted"/>
<evidence type="ECO:0000313" key="2">
    <source>
        <dbReference type="EMBL" id="SLN42737.1"/>
    </source>
</evidence>
<protein>
    <submittedName>
        <fullName evidence="2">Uncharacterized protein</fullName>
    </submittedName>
</protein>
<keyword evidence="3" id="KW-1185">Reference proteome</keyword>
<evidence type="ECO:0000256" key="1">
    <source>
        <dbReference type="SAM" id="MobiDB-lite"/>
    </source>
</evidence>